<proteinExistence type="predicted"/>
<dbReference type="AlphaFoldDB" id="A0A1K1T6H5"/>
<dbReference type="EMBL" id="FPJG01000006">
    <property type="protein sequence ID" value="SFW92118.1"/>
    <property type="molecule type" value="Genomic_DNA"/>
</dbReference>
<accession>A0A1K1T6H5</accession>
<feature type="region of interest" description="Disordered" evidence="1">
    <location>
        <begin position="1"/>
        <end position="22"/>
    </location>
</feature>
<reference evidence="3" key="1">
    <citation type="submission" date="2016-11" db="EMBL/GenBank/DDBJ databases">
        <authorList>
            <person name="Varghese N."/>
            <person name="Submissions S."/>
        </authorList>
    </citation>
    <scope>NUCLEOTIDE SEQUENCE [LARGE SCALE GENOMIC DNA]</scope>
    <source>
        <strain evidence="3">DSM 44671</strain>
    </source>
</reference>
<dbReference type="Proteomes" id="UP000182740">
    <property type="component" value="Unassembled WGS sequence"/>
</dbReference>
<sequence>MPKPIEPQPGDGHRPLVPVDSRPARVLKDEEVALELPEWDLLPPAEFIERHRGR</sequence>
<dbReference type="STRING" id="546364.SAMN04489730_8395"/>
<evidence type="ECO:0000256" key="1">
    <source>
        <dbReference type="SAM" id="MobiDB-lite"/>
    </source>
</evidence>
<evidence type="ECO:0000313" key="3">
    <source>
        <dbReference type="Proteomes" id="UP000182740"/>
    </source>
</evidence>
<gene>
    <name evidence="2" type="ORF">SAMN04489730_8395</name>
</gene>
<protein>
    <submittedName>
        <fullName evidence="2">Uncharacterized protein</fullName>
    </submittedName>
</protein>
<organism evidence="2 3">
    <name type="scientific">Amycolatopsis australiensis</name>
    <dbReference type="NCBI Taxonomy" id="546364"/>
    <lineage>
        <taxon>Bacteria</taxon>
        <taxon>Bacillati</taxon>
        <taxon>Actinomycetota</taxon>
        <taxon>Actinomycetes</taxon>
        <taxon>Pseudonocardiales</taxon>
        <taxon>Pseudonocardiaceae</taxon>
        <taxon>Amycolatopsis</taxon>
    </lineage>
</organism>
<keyword evidence="3" id="KW-1185">Reference proteome</keyword>
<dbReference type="RefSeq" id="WP_177329022.1">
    <property type="nucleotide sequence ID" value="NZ_FPJG01000006.1"/>
</dbReference>
<name>A0A1K1T6H5_9PSEU</name>
<evidence type="ECO:0000313" key="2">
    <source>
        <dbReference type="EMBL" id="SFW92118.1"/>
    </source>
</evidence>